<reference evidence="3" key="1">
    <citation type="submission" date="2021-01" db="EMBL/GenBank/DDBJ databases">
        <authorList>
            <person name="Zahm M."/>
            <person name="Roques C."/>
            <person name="Cabau C."/>
            <person name="Klopp C."/>
            <person name="Donnadieu C."/>
            <person name="Jouanno E."/>
            <person name="Lampietro C."/>
            <person name="Louis A."/>
            <person name="Herpin A."/>
            <person name="Echchiki A."/>
            <person name="Berthelot C."/>
            <person name="Parey E."/>
            <person name="Roest-Crollius H."/>
            <person name="Braasch I."/>
            <person name="Postlethwait J."/>
            <person name="Bobe J."/>
            <person name="Montfort J."/>
            <person name="Bouchez O."/>
            <person name="Begum T."/>
            <person name="Mejri S."/>
            <person name="Adams A."/>
            <person name="Chen W.-J."/>
            <person name="Guiguen Y."/>
        </authorList>
    </citation>
    <scope>NUCLEOTIDE SEQUENCE</scope>
    <source>
        <strain evidence="3">YG-15Mar2019-1</strain>
        <tissue evidence="3">Brain</tissue>
    </source>
</reference>
<organism evidence="3 4">
    <name type="scientific">Megalops atlanticus</name>
    <name type="common">Tarpon</name>
    <name type="synonym">Clupea gigantea</name>
    <dbReference type="NCBI Taxonomy" id="7932"/>
    <lineage>
        <taxon>Eukaryota</taxon>
        <taxon>Metazoa</taxon>
        <taxon>Chordata</taxon>
        <taxon>Craniata</taxon>
        <taxon>Vertebrata</taxon>
        <taxon>Euteleostomi</taxon>
        <taxon>Actinopterygii</taxon>
        <taxon>Neopterygii</taxon>
        <taxon>Teleostei</taxon>
        <taxon>Elopiformes</taxon>
        <taxon>Megalopidae</taxon>
        <taxon>Megalops</taxon>
    </lineage>
</organism>
<dbReference type="OrthoDB" id="666972at2759"/>
<name>A0A9D3PJT4_MEGAT</name>
<dbReference type="PROSITE" id="PS00332">
    <property type="entry name" value="SOD_CU_ZN_2"/>
    <property type="match status" value="1"/>
</dbReference>
<comment type="caution">
    <text evidence="3">The sequence shown here is derived from an EMBL/GenBank/DDBJ whole genome shotgun (WGS) entry which is preliminary data.</text>
</comment>
<comment type="cofactor">
    <cofactor evidence="1">
        <name>Zn(2+)</name>
        <dbReference type="ChEBI" id="CHEBI:29105"/>
    </cofactor>
    <text evidence="1">Binds 1 zinc ion per subunit.</text>
</comment>
<protein>
    <recommendedName>
        <fullName evidence="1">Superoxide dismutase [Cu-Zn]</fullName>
        <ecNumber evidence="1">1.15.1.1</ecNumber>
    </recommendedName>
</protein>
<dbReference type="SUPFAM" id="SSF49329">
    <property type="entry name" value="Cu,Zn superoxide dismutase-like"/>
    <property type="match status" value="1"/>
</dbReference>
<dbReference type="InterPro" id="IPR024134">
    <property type="entry name" value="SOD_Cu/Zn_/chaperone"/>
</dbReference>
<dbReference type="InterPro" id="IPR001424">
    <property type="entry name" value="SOD_Cu_Zn_dom"/>
</dbReference>
<comment type="function">
    <text evidence="1">Destroys radicals which are normally produced within the cells and which are toxic to biological systems.</text>
</comment>
<comment type="catalytic activity">
    <reaction evidence="1">
        <text>2 superoxide + 2 H(+) = H2O2 + O2</text>
        <dbReference type="Rhea" id="RHEA:20696"/>
        <dbReference type="ChEBI" id="CHEBI:15378"/>
        <dbReference type="ChEBI" id="CHEBI:15379"/>
        <dbReference type="ChEBI" id="CHEBI:16240"/>
        <dbReference type="ChEBI" id="CHEBI:18421"/>
        <dbReference type="EC" id="1.15.1.1"/>
    </reaction>
</comment>
<sequence>MQLHNLGIALRRQTDATAPLIRLNLTGRDGTHITASQIQLVCNFFVKLVVKAETDFQHTRTTEKTRNMPPFSFLLLLVLVGFQGHSCERFLHSDESAAQRMWPPEAKAFGGALYATCKMRASTKLPAGLPSVSGYVLFKQDGPEAPLQVQFLLRGFPEAEGRARAIHIHQYGQLAGGCDATGGHYNPRGVDHPGHPGDFGNFVPSQGGIRATRSADATLFGGESVLGRAVVVHEKEDDLGRGGDAGSLLHGNAGRRLACCVIGISSPIMWDKGLKKQQRSRN</sequence>
<dbReference type="PRINTS" id="PR00068">
    <property type="entry name" value="CUZNDISMTASE"/>
</dbReference>
<dbReference type="EC" id="1.15.1.1" evidence="1"/>
<dbReference type="GO" id="GO:0004784">
    <property type="term" value="F:superoxide dismutase activity"/>
    <property type="evidence" value="ECO:0007669"/>
    <property type="project" value="UniProtKB-EC"/>
</dbReference>
<evidence type="ECO:0000313" key="4">
    <source>
        <dbReference type="Proteomes" id="UP001046870"/>
    </source>
</evidence>
<dbReference type="PANTHER" id="PTHR10003">
    <property type="entry name" value="SUPEROXIDE DISMUTASE CU-ZN -RELATED"/>
    <property type="match status" value="1"/>
</dbReference>
<keyword evidence="1" id="KW-0479">Metal-binding</keyword>
<comment type="similarity">
    <text evidence="1">Belongs to the Cu-Zn superoxide dismutase family.</text>
</comment>
<dbReference type="InterPro" id="IPR036423">
    <property type="entry name" value="SOD-like_Cu/Zn_dom_sf"/>
</dbReference>
<dbReference type="CDD" id="cd00305">
    <property type="entry name" value="Cu-Zn_Superoxide_Dismutase"/>
    <property type="match status" value="1"/>
</dbReference>
<proteinExistence type="inferred from homology"/>
<evidence type="ECO:0000259" key="2">
    <source>
        <dbReference type="Pfam" id="PF00080"/>
    </source>
</evidence>
<dbReference type="Gene3D" id="2.60.40.200">
    <property type="entry name" value="Superoxide dismutase, copper/zinc binding domain"/>
    <property type="match status" value="1"/>
</dbReference>
<gene>
    <name evidence="3" type="ORF">MATL_G00225470</name>
</gene>
<keyword evidence="1" id="KW-0186">Copper</keyword>
<keyword evidence="1" id="KW-0862">Zinc</keyword>
<dbReference type="GO" id="GO:0005507">
    <property type="term" value="F:copper ion binding"/>
    <property type="evidence" value="ECO:0007669"/>
    <property type="project" value="InterPro"/>
</dbReference>
<comment type="cofactor">
    <cofactor evidence="1">
        <name>Cu cation</name>
        <dbReference type="ChEBI" id="CHEBI:23378"/>
    </cofactor>
    <text evidence="1">Binds 1 copper ion per subunit.</text>
</comment>
<dbReference type="Pfam" id="PF00080">
    <property type="entry name" value="Sod_Cu"/>
    <property type="match status" value="1"/>
</dbReference>
<dbReference type="Proteomes" id="UP001046870">
    <property type="component" value="Chromosome 20"/>
</dbReference>
<keyword evidence="4" id="KW-1185">Reference proteome</keyword>
<dbReference type="AlphaFoldDB" id="A0A9D3PJT4"/>
<keyword evidence="1" id="KW-0560">Oxidoreductase</keyword>
<accession>A0A9D3PJT4</accession>
<feature type="domain" description="Superoxide dismutase copper/zinc binding" evidence="2">
    <location>
        <begin position="132"/>
        <end position="262"/>
    </location>
</feature>
<evidence type="ECO:0000313" key="3">
    <source>
        <dbReference type="EMBL" id="KAG7458894.1"/>
    </source>
</evidence>
<dbReference type="EMBL" id="JAFDVH010000020">
    <property type="protein sequence ID" value="KAG7458894.1"/>
    <property type="molecule type" value="Genomic_DNA"/>
</dbReference>
<dbReference type="InterPro" id="IPR018152">
    <property type="entry name" value="SOD_Cu/Zn_BS"/>
</dbReference>
<evidence type="ECO:0000256" key="1">
    <source>
        <dbReference type="RuleBase" id="RU000393"/>
    </source>
</evidence>